<dbReference type="RefSeq" id="YP_009598859.1">
    <property type="nucleotide sequence ID" value="NC_041911.1"/>
</dbReference>
<dbReference type="EMBL" id="AP017924">
    <property type="protein sequence ID" value="BAW19140.1"/>
    <property type="molecule type" value="Genomic_DNA"/>
</dbReference>
<dbReference type="SUPFAM" id="SSF53955">
    <property type="entry name" value="Lysozyme-like"/>
    <property type="match status" value="1"/>
</dbReference>
<organism evidence="2 3">
    <name type="scientific">Ralstonia phage RP12</name>
    <dbReference type="NCBI Taxonomy" id="1923889"/>
    <lineage>
        <taxon>Viruses</taxon>
        <taxon>Duplodnaviria</taxon>
        <taxon>Heunggongvirae</taxon>
        <taxon>Uroviricota</taxon>
        <taxon>Caudoviricetes</taxon>
        <taxon>Chimalliviridae</taxon>
        <taxon>Ripduovirus</taxon>
        <taxon>Ripduovirus RP12</taxon>
    </lineage>
</organism>
<evidence type="ECO:0000313" key="3">
    <source>
        <dbReference type="Proteomes" id="UP000222831"/>
    </source>
</evidence>
<dbReference type="GeneID" id="40074561"/>
<proteinExistence type="predicted"/>
<reference evidence="2 3" key="1">
    <citation type="submission" date="2016-12" db="EMBL/GenBank/DDBJ databases">
        <title>Characterization of two jumbo phages RP12 and RP31 infecting the phytopathogen Ralstonia solanacearum.</title>
        <authorList>
            <person name="Kawasaki T."/>
            <person name="Yoshikawa G."/>
            <person name="Ogata H."/>
            <person name="Yamada T."/>
        </authorList>
    </citation>
    <scope>NUCLEOTIDE SEQUENCE [LARGE SCALE GENOMIC DNA]</scope>
    <source>
        <strain evidence="2 3">RP12</strain>
    </source>
</reference>
<feature type="domain" description="Transglycosylase SLT" evidence="1">
    <location>
        <begin position="58"/>
        <end position="141"/>
    </location>
</feature>
<evidence type="ECO:0000259" key="1">
    <source>
        <dbReference type="Pfam" id="PF01464"/>
    </source>
</evidence>
<dbReference type="Pfam" id="PF01464">
    <property type="entry name" value="SLT"/>
    <property type="match status" value="1"/>
</dbReference>
<dbReference type="PANTHER" id="PTHR37423:SF2">
    <property type="entry name" value="MEMBRANE-BOUND LYTIC MUREIN TRANSGLYCOSYLASE C"/>
    <property type="match status" value="1"/>
</dbReference>
<dbReference type="KEGG" id="vg:40074561"/>
<dbReference type="InterPro" id="IPR008258">
    <property type="entry name" value="Transglycosylase_SLT_dom_1"/>
</dbReference>
<dbReference type="Proteomes" id="UP000222831">
    <property type="component" value="Segment"/>
</dbReference>
<dbReference type="InterPro" id="IPR023346">
    <property type="entry name" value="Lysozyme-like_dom_sf"/>
</dbReference>
<dbReference type="Gene3D" id="1.10.530.10">
    <property type="match status" value="1"/>
</dbReference>
<evidence type="ECO:0000313" key="2">
    <source>
        <dbReference type="EMBL" id="BAW19140.1"/>
    </source>
</evidence>
<name>A0A1L7N0Z2_9CAUD</name>
<protein>
    <submittedName>
        <fullName evidence="2">Putative transglycosylase</fullName>
    </submittedName>
</protein>
<keyword evidence="3" id="KW-1185">Reference proteome</keyword>
<dbReference type="PANTHER" id="PTHR37423">
    <property type="entry name" value="SOLUBLE LYTIC MUREIN TRANSGLYCOSYLASE-RELATED"/>
    <property type="match status" value="1"/>
</dbReference>
<sequence>MTALIKRAIVAIAMLMTIALPAFADEIVHSKAAMVNVVMDQSNNKVHKAEAVRIVNAVFSNAKKQGLDPLLIISLIKTESRFRTTARSSYGAQGLMQVVPRFHRDKLRGRSPTNIETNIEVGTQILSDCIDSNRGNLKRALQRCYSSNAKNYYAKLKAGHNEARKAEIQYRFENELPITVASRFENPKGYYPVSASAATFAAAKEPPVATAMLVARNTY</sequence>
<accession>A0A1L7N0Z2</accession>